<feature type="compositionally biased region" description="Acidic residues" evidence="1">
    <location>
        <begin position="17"/>
        <end position="28"/>
    </location>
</feature>
<evidence type="ECO:0000259" key="2">
    <source>
        <dbReference type="Pfam" id="PF01693"/>
    </source>
</evidence>
<sequence>MKDKGKMKAEKPPPPCDADDEDGDDSSAEEIAAIDQMQALCLDPAADCEWHLPQGLVVDEDGAVVISDDETVAETVECAAQPRVDDPFAEAAEASLRDAPAEGPNAGPSHRKKRAYIVFKGRTPGVYRTWDATNDQVSGFTNNSFRGYRTEEAANAAWHHTLANSTTGPPGSSQQRLQATTQQTQSCPQTTRSGDTRSKSTPPKLAKRSATSCCHQNIASPPPGPVRFLIPNSQPRASSSHTHPTPQIHGGTPVLDDESVYWVVIQGRRPGVYYGHQAAQRALGSQGTGRVRKAATQEAANAIFVAEYMSGNVMRTE</sequence>
<dbReference type="InterPro" id="IPR037056">
    <property type="entry name" value="RNase_H1_N_sf"/>
</dbReference>
<feature type="compositionally biased region" description="Polar residues" evidence="1">
    <location>
        <begin position="231"/>
        <end position="245"/>
    </location>
</feature>
<dbReference type="InterPro" id="IPR011320">
    <property type="entry name" value="RNase_H1_N"/>
</dbReference>
<feature type="region of interest" description="Disordered" evidence="1">
    <location>
        <begin position="1"/>
        <end position="29"/>
    </location>
</feature>
<feature type="region of interest" description="Disordered" evidence="1">
    <location>
        <begin position="162"/>
        <end position="252"/>
    </location>
</feature>
<proteinExistence type="predicted"/>
<dbReference type="AlphaFoldDB" id="A0A9P3PNT7"/>
<feature type="domain" description="Ribonuclease H1 N-terminal" evidence="2">
    <location>
        <begin position="115"/>
        <end position="156"/>
    </location>
</feature>
<reference evidence="3" key="1">
    <citation type="submission" date="2022-07" db="EMBL/GenBank/DDBJ databases">
        <title>The genome of Lyophyllum shimeji provides insight into the initial evolution of ectomycorrhizal fungal genome.</title>
        <authorList>
            <person name="Kobayashi Y."/>
            <person name="Shibata T."/>
            <person name="Hirakawa H."/>
            <person name="Shigenobu S."/>
            <person name="Nishiyama T."/>
            <person name="Yamada A."/>
            <person name="Hasebe M."/>
            <person name="Kawaguchi M."/>
        </authorList>
    </citation>
    <scope>NUCLEOTIDE SEQUENCE</scope>
    <source>
        <strain evidence="3">AT787</strain>
    </source>
</reference>
<comment type="caution">
    <text evidence="3">The sequence shown here is derived from an EMBL/GenBank/DDBJ whole genome shotgun (WGS) entry which is preliminary data.</text>
</comment>
<evidence type="ECO:0000313" key="4">
    <source>
        <dbReference type="Proteomes" id="UP001063166"/>
    </source>
</evidence>
<feature type="compositionally biased region" description="Basic and acidic residues" evidence="1">
    <location>
        <begin position="1"/>
        <end position="11"/>
    </location>
</feature>
<organism evidence="3 4">
    <name type="scientific">Lyophyllum shimeji</name>
    <name type="common">Hon-shimeji</name>
    <name type="synonym">Tricholoma shimeji</name>
    <dbReference type="NCBI Taxonomy" id="47721"/>
    <lineage>
        <taxon>Eukaryota</taxon>
        <taxon>Fungi</taxon>
        <taxon>Dikarya</taxon>
        <taxon>Basidiomycota</taxon>
        <taxon>Agaricomycotina</taxon>
        <taxon>Agaricomycetes</taxon>
        <taxon>Agaricomycetidae</taxon>
        <taxon>Agaricales</taxon>
        <taxon>Tricholomatineae</taxon>
        <taxon>Lyophyllaceae</taxon>
        <taxon>Lyophyllum</taxon>
    </lineage>
</organism>
<dbReference type="Pfam" id="PF01693">
    <property type="entry name" value="Cauli_VI"/>
    <property type="match status" value="1"/>
</dbReference>
<keyword evidence="4" id="KW-1185">Reference proteome</keyword>
<dbReference type="EMBL" id="BRPK01000005">
    <property type="protein sequence ID" value="GLB38702.1"/>
    <property type="molecule type" value="Genomic_DNA"/>
</dbReference>
<dbReference type="InterPro" id="IPR009027">
    <property type="entry name" value="Ribosomal_bL9/RNase_H1_N"/>
</dbReference>
<evidence type="ECO:0000256" key="1">
    <source>
        <dbReference type="SAM" id="MobiDB-lite"/>
    </source>
</evidence>
<dbReference type="SUPFAM" id="SSF55658">
    <property type="entry name" value="L9 N-domain-like"/>
    <property type="match status" value="1"/>
</dbReference>
<evidence type="ECO:0000313" key="3">
    <source>
        <dbReference type="EMBL" id="GLB38702.1"/>
    </source>
</evidence>
<dbReference type="Gene3D" id="3.40.970.10">
    <property type="entry name" value="Ribonuclease H1, N-terminal domain"/>
    <property type="match status" value="1"/>
</dbReference>
<dbReference type="OrthoDB" id="3254429at2759"/>
<accession>A0A9P3PNT7</accession>
<feature type="compositionally biased region" description="Polar residues" evidence="1">
    <location>
        <begin position="162"/>
        <end position="171"/>
    </location>
</feature>
<feature type="compositionally biased region" description="Low complexity" evidence="1">
    <location>
        <begin position="172"/>
        <end position="191"/>
    </location>
</feature>
<protein>
    <recommendedName>
        <fullName evidence="2">Ribonuclease H1 N-terminal domain-containing protein</fullName>
    </recommendedName>
</protein>
<gene>
    <name evidence="3" type="ORF">LshimejAT787_0505670</name>
</gene>
<name>A0A9P3PNT7_LYOSH</name>
<feature type="compositionally biased region" description="Polar residues" evidence="1">
    <location>
        <begin position="209"/>
        <end position="219"/>
    </location>
</feature>
<dbReference type="Proteomes" id="UP001063166">
    <property type="component" value="Unassembled WGS sequence"/>
</dbReference>